<evidence type="ECO:0000313" key="2">
    <source>
        <dbReference type="EMBL" id="TCO34236.1"/>
    </source>
</evidence>
<organism evidence="2 3">
    <name type="scientific">Kribbella steppae</name>
    <dbReference type="NCBI Taxonomy" id="2512223"/>
    <lineage>
        <taxon>Bacteria</taxon>
        <taxon>Bacillati</taxon>
        <taxon>Actinomycetota</taxon>
        <taxon>Actinomycetes</taxon>
        <taxon>Propionibacteriales</taxon>
        <taxon>Kribbellaceae</taxon>
        <taxon>Kribbella</taxon>
    </lineage>
</organism>
<dbReference type="Pfam" id="PF01656">
    <property type="entry name" value="CbiA"/>
    <property type="match status" value="1"/>
</dbReference>
<evidence type="ECO:0000313" key="3">
    <source>
        <dbReference type="Proteomes" id="UP000294508"/>
    </source>
</evidence>
<dbReference type="GO" id="GO:0051782">
    <property type="term" value="P:negative regulation of cell division"/>
    <property type="evidence" value="ECO:0007669"/>
    <property type="project" value="TreeGrafter"/>
</dbReference>
<reference evidence="2 3" key="1">
    <citation type="journal article" date="2015" name="Stand. Genomic Sci.">
        <title>Genomic Encyclopedia of Bacterial and Archaeal Type Strains, Phase III: the genomes of soil and plant-associated and newly described type strains.</title>
        <authorList>
            <person name="Whitman W.B."/>
            <person name="Woyke T."/>
            <person name="Klenk H.P."/>
            <person name="Zhou Y."/>
            <person name="Lilburn T.G."/>
            <person name="Beck B.J."/>
            <person name="De Vos P."/>
            <person name="Vandamme P."/>
            <person name="Eisen J.A."/>
            <person name="Garrity G."/>
            <person name="Hugenholtz P."/>
            <person name="Kyrpides N.C."/>
        </authorList>
    </citation>
    <scope>NUCLEOTIDE SEQUENCE [LARGE SCALE GENOMIC DNA]</scope>
    <source>
        <strain evidence="2 3">VKM Ac-2572</strain>
    </source>
</reference>
<name>A0A4R2HTA9_9ACTN</name>
<dbReference type="GO" id="GO:0016887">
    <property type="term" value="F:ATP hydrolysis activity"/>
    <property type="evidence" value="ECO:0007669"/>
    <property type="project" value="TreeGrafter"/>
</dbReference>
<dbReference type="PANTHER" id="PTHR43384">
    <property type="entry name" value="SEPTUM SITE-DETERMINING PROTEIN MIND HOMOLOG, CHLOROPLASTIC-RELATED"/>
    <property type="match status" value="1"/>
</dbReference>
<keyword evidence="3" id="KW-1185">Reference proteome</keyword>
<dbReference type="GO" id="GO:0005524">
    <property type="term" value="F:ATP binding"/>
    <property type="evidence" value="ECO:0007669"/>
    <property type="project" value="TreeGrafter"/>
</dbReference>
<dbReference type="InterPro" id="IPR027417">
    <property type="entry name" value="P-loop_NTPase"/>
</dbReference>
<dbReference type="RefSeq" id="WP_132208034.1">
    <property type="nucleotide sequence ID" value="NZ_SLWN01000002.1"/>
</dbReference>
<proteinExistence type="predicted"/>
<comment type="caution">
    <text evidence="2">The sequence shown here is derived from an EMBL/GenBank/DDBJ whole genome shotgun (WGS) entry which is preliminary data.</text>
</comment>
<dbReference type="GO" id="GO:0009898">
    <property type="term" value="C:cytoplasmic side of plasma membrane"/>
    <property type="evidence" value="ECO:0007669"/>
    <property type="project" value="TreeGrafter"/>
</dbReference>
<sequence length="391" mass="41454">MTILCQPAPWPGELTSSLGDDVRTADDLGAALRALTDDPTEDLVVVGPEADTEEALRFTEQLRLERPTAGVILVREYVDVVMLTDALRAGVREVVTAGDHAALAAACERSRALSGHVRADVRAYEDPEPAHQGKVITVFAAKGGCGKTTIAINLAAALAADGAHRVCVLDLDLSFGDVAICVQLEPVRTISDALPMAGHLDTTGAASLLTSYGPGLDMLLAPVTPGDAEKIPPALVGELLTVLRGMYDFVVVDTPAQFSEHVLTAMDASDHHVLLTTPDTPAIKNLRIALDMLDLLSYARDIRSVVVNRSDSKVGLSSNDVDRVVRSPITAQVPSSRNVPISINKGTPIVIATPTHPVSQAIIRFAHERLLSQPAPARHKAFAGRRGAGRR</sequence>
<gene>
    <name evidence="2" type="ORF">EV652_102302</name>
</gene>
<dbReference type="Proteomes" id="UP000294508">
    <property type="component" value="Unassembled WGS sequence"/>
</dbReference>
<dbReference type="Gene3D" id="3.40.50.300">
    <property type="entry name" value="P-loop containing nucleotide triphosphate hydrolases"/>
    <property type="match status" value="1"/>
</dbReference>
<dbReference type="OrthoDB" id="3448281at2"/>
<dbReference type="InterPro" id="IPR002586">
    <property type="entry name" value="CobQ/CobB/MinD/ParA_Nub-bd_dom"/>
</dbReference>
<dbReference type="PANTHER" id="PTHR43384:SF13">
    <property type="entry name" value="SLR0110 PROTEIN"/>
    <property type="match status" value="1"/>
</dbReference>
<dbReference type="GO" id="GO:0005829">
    <property type="term" value="C:cytosol"/>
    <property type="evidence" value="ECO:0007669"/>
    <property type="project" value="TreeGrafter"/>
</dbReference>
<dbReference type="AlphaFoldDB" id="A0A4R2HTA9"/>
<protein>
    <submittedName>
        <fullName evidence="2">Pilus assembly protein CpaE</fullName>
    </submittedName>
</protein>
<dbReference type="SUPFAM" id="SSF52540">
    <property type="entry name" value="P-loop containing nucleoside triphosphate hydrolases"/>
    <property type="match status" value="1"/>
</dbReference>
<dbReference type="EMBL" id="SLWN01000002">
    <property type="protein sequence ID" value="TCO34236.1"/>
    <property type="molecule type" value="Genomic_DNA"/>
</dbReference>
<evidence type="ECO:0000259" key="1">
    <source>
        <dbReference type="Pfam" id="PF01656"/>
    </source>
</evidence>
<dbReference type="InterPro" id="IPR050625">
    <property type="entry name" value="ParA/MinD_ATPase"/>
</dbReference>
<accession>A0A4R2HTA9</accession>
<feature type="domain" description="CobQ/CobB/MinD/ParA nucleotide binding" evidence="1">
    <location>
        <begin position="136"/>
        <end position="349"/>
    </location>
</feature>